<evidence type="ECO:0000256" key="3">
    <source>
        <dbReference type="ARBA" id="ARBA00022475"/>
    </source>
</evidence>
<evidence type="ECO:0000256" key="9">
    <source>
        <dbReference type="ARBA" id="ARBA00023288"/>
    </source>
</evidence>
<feature type="domain" description="NodB homology" evidence="16">
    <location>
        <begin position="125"/>
        <end position="315"/>
    </location>
</feature>
<dbReference type="InterPro" id="IPR050248">
    <property type="entry name" value="Polysacc_deacetylase_ArnD"/>
</dbReference>
<keyword evidence="10" id="KW-0961">Cell wall biogenesis/degradation</keyword>
<keyword evidence="9" id="KW-0449">Lipoprotein</keyword>
<dbReference type="GO" id="GO:0098552">
    <property type="term" value="C:side of membrane"/>
    <property type="evidence" value="ECO:0007669"/>
    <property type="project" value="UniProtKB-KW"/>
</dbReference>
<dbReference type="HOGENOM" id="CLU_042090_2_0_1"/>
<evidence type="ECO:0000256" key="14">
    <source>
        <dbReference type="SAM" id="Phobius"/>
    </source>
</evidence>
<gene>
    <name evidence="17" type="ORF">BOTBODRAFT_290837</name>
</gene>
<feature type="signal peptide" evidence="15">
    <location>
        <begin position="1"/>
        <end position="18"/>
    </location>
</feature>
<keyword evidence="5" id="KW-0146">Chitin degradation</keyword>
<dbReference type="GO" id="GO:0000272">
    <property type="term" value="P:polysaccharide catabolic process"/>
    <property type="evidence" value="ECO:0007669"/>
    <property type="project" value="UniProtKB-KW"/>
</dbReference>
<organism evidence="17 18">
    <name type="scientific">Botryobasidium botryosum (strain FD-172 SS1)</name>
    <dbReference type="NCBI Taxonomy" id="930990"/>
    <lineage>
        <taxon>Eukaryota</taxon>
        <taxon>Fungi</taxon>
        <taxon>Dikarya</taxon>
        <taxon>Basidiomycota</taxon>
        <taxon>Agaricomycotina</taxon>
        <taxon>Agaricomycetes</taxon>
        <taxon>Cantharellales</taxon>
        <taxon>Botryobasidiaceae</taxon>
        <taxon>Botryobasidium</taxon>
    </lineage>
</organism>
<evidence type="ECO:0000259" key="16">
    <source>
        <dbReference type="PROSITE" id="PS51677"/>
    </source>
</evidence>
<keyword evidence="7" id="KW-0119">Carbohydrate metabolism</keyword>
<name>A0A067MV25_BOTB1</name>
<evidence type="ECO:0000256" key="11">
    <source>
        <dbReference type="ARBA" id="ARBA00023326"/>
    </source>
</evidence>
<keyword evidence="15" id="KW-0732">Signal</keyword>
<dbReference type="InParanoid" id="A0A067MV25"/>
<comment type="cofactor">
    <cofactor evidence="1">
        <name>Co(2+)</name>
        <dbReference type="ChEBI" id="CHEBI:48828"/>
    </cofactor>
</comment>
<dbReference type="SUPFAM" id="SSF88713">
    <property type="entry name" value="Glycoside hydrolase/deacetylase"/>
    <property type="match status" value="1"/>
</dbReference>
<dbReference type="OrthoDB" id="407355at2759"/>
<dbReference type="GO" id="GO:0071555">
    <property type="term" value="P:cell wall organization"/>
    <property type="evidence" value="ECO:0007669"/>
    <property type="project" value="UniProtKB-KW"/>
</dbReference>
<dbReference type="GO" id="GO:0004099">
    <property type="term" value="F:chitin deacetylase activity"/>
    <property type="evidence" value="ECO:0007669"/>
    <property type="project" value="UniProtKB-EC"/>
</dbReference>
<dbReference type="InterPro" id="IPR002509">
    <property type="entry name" value="NODB_dom"/>
</dbReference>
<keyword evidence="18" id="KW-1185">Reference proteome</keyword>
<dbReference type="EC" id="3.5.1.41" evidence="12"/>
<evidence type="ECO:0000256" key="2">
    <source>
        <dbReference type="ARBA" id="ARBA00004609"/>
    </source>
</evidence>
<dbReference type="Pfam" id="PF01522">
    <property type="entry name" value="Polysacc_deac_1"/>
    <property type="match status" value="1"/>
</dbReference>
<evidence type="ECO:0000256" key="7">
    <source>
        <dbReference type="ARBA" id="ARBA00023277"/>
    </source>
</evidence>
<evidence type="ECO:0000256" key="10">
    <source>
        <dbReference type="ARBA" id="ARBA00023316"/>
    </source>
</evidence>
<keyword evidence="14" id="KW-0812">Transmembrane</keyword>
<evidence type="ECO:0000256" key="6">
    <source>
        <dbReference type="ARBA" id="ARBA00023136"/>
    </source>
</evidence>
<keyword evidence="4" id="KW-0336">GPI-anchor</keyword>
<reference evidence="18" key="1">
    <citation type="journal article" date="2014" name="Proc. Natl. Acad. Sci. U.S.A.">
        <title>Extensive sampling of basidiomycete genomes demonstrates inadequacy of the white-rot/brown-rot paradigm for wood decay fungi.</title>
        <authorList>
            <person name="Riley R."/>
            <person name="Salamov A.A."/>
            <person name="Brown D.W."/>
            <person name="Nagy L.G."/>
            <person name="Floudas D."/>
            <person name="Held B.W."/>
            <person name="Levasseur A."/>
            <person name="Lombard V."/>
            <person name="Morin E."/>
            <person name="Otillar R."/>
            <person name="Lindquist E.A."/>
            <person name="Sun H."/>
            <person name="LaButti K.M."/>
            <person name="Schmutz J."/>
            <person name="Jabbour D."/>
            <person name="Luo H."/>
            <person name="Baker S.E."/>
            <person name="Pisabarro A.G."/>
            <person name="Walton J.D."/>
            <person name="Blanchette R.A."/>
            <person name="Henrissat B."/>
            <person name="Martin F."/>
            <person name="Cullen D."/>
            <person name="Hibbett D.S."/>
            <person name="Grigoriev I.V."/>
        </authorList>
    </citation>
    <scope>NUCLEOTIDE SEQUENCE [LARGE SCALE GENOMIC DNA]</scope>
    <source>
        <strain evidence="18">FD-172 SS1</strain>
    </source>
</reference>
<dbReference type="Proteomes" id="UP000027195">
    <property type="component" value="Unassembled WGS sequence"/>
</dbReference>
<evidence type="ECO:0000256" key="12">
    <source>
        <dbReference type="ARBA" id="ARBA00024056"/>
    </source>
</evidence>
<protein>
    <recommendedName>
        <fullName evidence="12">chitin deacetylase</fullName>
        <ecNumber evidence="12">3.5.1.41</ecNumber>
    </recommendedName>
</protein>
<keyword evidence="14" id="KW-1133">Transmembrane helix</keyword>
<evidence type="ECO:0000313" key="17">
    <source>
        <dbReference type="EMBL" id="KDQ15391.1"/>
    </source>
</evidence>
<evidence type="ECO:0000256" key="4">
    <source>
        <dbReference type="ARBA" id="ARBA00022622"/>
    </source>
</evidence>
<dbReference type="GO" id="GO:0009272">
    <property type="term" value="P:fungal-type cell wall biogenesis"/>
    <property type="evidence" value="ECO:0007669"/>
    <property type="project" value="UniProtKB-ARBA"/>
</dbReference>
<keyword evidence="4" id="KW-0325">Glycoprotein</keyword>
<dbReference type="STRING" id="930990.A0A067MV25"/>
<feature type="transmembrane region" description="Helical" evidence="14">
    <location>
        <begin position="385"/>
        <end position="406"/>
    </location>
</feature>
<feature type="chain" id="PRO_5001641665" description="chitin deacetylase" evidence="15">
    <location>
        <begin position="19"/>
        <end position="407"/>
    </location>
</feature>
<evidence type="ECO:0000256" key="1">
    <source>
        <dbReference type="ARBA" id="ARBA00001941"/>
    </source>
</evidence>
<evidence type="ECO:0000256" key="5">
    <source>
        <dbReference type="ARBA" id="ARBA00023024"/>
    </source>
</evidence>
<evidence type="ECO:0000313" key="18">
    <source>
        <dbReference type="Proteomes" id="UP000027195"/>
    </source>
</evidence>
<dbReference type="GO" id="GO:0006032">
    <property type="term" value="P:chitin catabolic process"/>
    <property type="evidence" value="ECO:0007669"/>
    <property type="project" value="UniProtKB-KW"/>
</dbReference>
<keyword evidence="3" id="KW-1003">Cell membrane</keyword>
<keyword evidence="11" id="KW-0624">Polysaccharide degradation</keyword>
<dbReference type="Gene3D" id="3.20.20.370">
    <property type="entry name" value="Glycoside hydrolase/deacetylase"/>
    <property type="match status" value="1"/>
</dbReference>
<comment type="catalytic activity">
    <reaction evidence="13">
        <text>[(1-&gt;4)-N-acetyl-beta-D-glucosaminyl](n) + n H2O = chitosan + n acetate</text>
        <dbReference type="Rhea" id="RHEA:10464"/>
        <dbReference type="Rhea" id="RHEA-COMP:9593"/>
        <dbReference type="Rhea" id="RHEA-COMP:9597"/>
        <dbReference type="ChEBI" id="CHEBI:15377"/>
        <dbReference type="ChEBI" id="CHEBI:17029"/>
        <dbReference type="ChEBI" id="CHEBI:30089"/>
        <dbReference type="ChEBI" id="CHEBI:57704"/>
        <dbReference type="EC" id="3.5.1.41"/>
    </reaction>
    <physiologicalReaction direction="left-to-right" evidence="13">
        <dbReference type="Rhea" id="RHEA:10465"/>
    </physiologicalReaction>
</comment>
<dbReference type="AlphaFoldDB" id="A0A067MV25"/>
<dbReference type="InterPro" id="IPR011330">
    <property type="entry name" value="Glyco_hydro/deAcase_b/a-brl"/>
</dbReference>
<keyword evidence="8" id="KW-0170">Cobalt</keyword>
<evidence type="ECO:0000256" key="8">
    <source>
        <dbReference type="ARBA" id="ARBA00023285"/>
    </source>
</evidence>
<accession>A0A067MV25</accession>
<dbReference type="PANTHER" id="PTHR10587:SF135">
    <property type="entry name" value="CHITIN DEACETYLASE 3"/>
    <property type="match status" value="1"/>
</dbReference>
<dbReference type="GO" id="GO:0005886">
    <property type="term" value="C:plasma membrane"/>
    <property type="evidence" value="ECO:0007669"/>
    <property type="project" value="UniProtKB-SubCell"/>
</dbReference>
<dbReference type="PANTHER" id="PTHR10587">
    <property type="entry name" value="GLYCOSYL TRANSFERASE-RELATED"/>
    <property type="match status" value="1"/>
</dbReference>
<proteinExistence type="predicted"/>
<keyword evidence="6 14" id="KW-0472">Membrane</keyword>
<dbReference type="EMBL" id="KL198032">
    <property type="protein sequence ID" value="KDQ15391.1"/>
    <property type="molecule type" value="Genomic_DNA"/>
</dbReference>
<dbReference type="PROSITE" id="PS51677">
    <property type="entry name" value="NODB"/>
    <property type="match status" value="1"/>
</dbReference>
<sequence>MNRVLLLLASFGAVAVSAGKWHHPRGHPVHDLFKRDTTLPAVGSAAWIAQYPTNINTTTVPAAWMTAYTNAKNAGLIPDIAPATLVNGNPTYATGIDPGSPTICSSTVQCRINGTTTQLWDAPSGTIGVAFDDGPLPPSTILYPFLKQNNQGATHFFIGSNILGNPDIFSQCLADPLQDIAVHTWTHPYMTTQTDEQLLLELGLTMQIIHDSTNGRVPAYWRPPFGDSDVRVVAIAYYVFHLTTVIWNNDSNDWQIGEPGGENFTDASVTASLTGWLNGPKTPGLFILEHELSNDTVNCFINTYPLHASNGWISKSIPDVLDHAWYLNSQNSTAPVVALDVAASPAPIPTPVAPTTPAAPVVSASVSAAATGGASKPASNSTNGAASSVFISSAALLGAVLFSLALW</sequence>
<comment type="subcellular location">
    <subcellularLocation>
        <location evidence="2">Cell membrane</location>
        <topology evidence="2">Lipid-anchor</topology>
        <topology evidence="2">GPI-anchor</topology>
    </subcellularLocation>
</comment>
<evidence type="ECO:0000256" key="15">
    <source>
        <dbReference type="SAM" id="SignalP"/>
    </source>
</evidence>
<evidence type="ECO:0000256" key="13">
    <source>
        <dbReference type="ARBA" id="ARBA00048494"/>
    </source>
</evidence>